<evidence type="ECO:0000256" key="12">
    <source>
        <dbReference type="SAM" id="MobiDB-lite"/>
    </source>
</evidence>
<evidence type="ECO:0000256" key="11">
    <source>
        <dbReference type="ARBA" id="ARBA00033139"/>
    </source>
</evidence>
<evidence type="ECO:0000256" key="6">
    <source>
        <dbReference type="ARBA" id="ARBA00022786"/>
    </source>
</evidence>
<dbReference type="GO" id="GO:0019776">
    <property type="term" value="F:Atg8-family ligase activity"/>
    <property type="evidence" value="ECO:0007669"/>
    <property type="project" value="TreeGrafter"/>
</dbReference>
<keyword evidence="4" id="KW-0813">Transport</keyword>
<evidence type="ECO:0000256" key="10">
    <source>
        <dbReference type="ARBA" id="ARBA00032144"/>
    </source>
</evidence>
<keyword evidence="7" id="KW-0653">Protein transport</keyword>
<keyword evidence="8" id="KW-0072">Autophagy</keyword>
<dbReference type="GO" id="GO:0015031">
    <property type="term" value="P:protein transport"/>
    <property type="evidence" value="ECO:0007669"/>
    <property type="project" value="UniProtKB-KW"/>
</dbReference>
<accession>A0A5E8B761</accession>
<dbReference type="Proteomes" id="UP000398389">
    <property type="component" value="Unassembled WGS sequence"/>
</dbReference>
<feature type="compositionally biased region" description="Polar residues" evidence="12">
    <location>
        <begin position="103"/>
        <end position="117"/>
    </location>
</feature>
<sequence length="372" mass="40000">MFRSTLSSLREYITPVSHVSTFRDTGEITPEEFVQAGDYLVYKFPTWSWAAAPPSKRRAFLPPDKQYLVTKHVPSRYRAATYESVDTKLEALDDDPDGWTATSFAKSDSDTPNASISTTTTTTTNAQEATAPISASPAAAAAPPPPSEEEIIDIEDIDDEDEEDENTFIPPDPGAGTSSGAGAPTSSITSPPGSADSSDRSYNLYITYSTSYRVPKLYLSGFSANGTPLSPDEMFEDIMADYRNKTATIEKAPFEEDLTSVSIHPCRHASVMKTLLARSEARRIQKLQESAAAAAAASSSGVHPSAEADAGSSSAAQPKQGEPSAPADDDWEEIDESDSQAALRVDQYLVVFLKFISSVTPGIEHDNTMSVL</sequence>
<feature type="region of interest" description="Disordered" evidence="12">
    <location>
        <begin position="159"/>
        <end position="200"/>
    </location>
</feature>
<dbReference type="InterPro" id="IPR007135">
    <property type="entry name" value="Atg3/Atg10"/>
</dbReference>
<dbReference type="Pfam" id="PF03987">
    <property type="entry name" value="Autophagy_act_C"/>
    <property type="match status" value="1"/>
</dbReference>
<evidence type="ECO:0000256" key="2">
    <source>
        <dbReference type="ARBA" id="ARBA00007683"/>
    </source>
</evidence>
<dbReference type="GO" id="GO:0000422">
    <property type="term" value="P:autophagy of mitochondrion"/>
    <property type="evidence" value="ECO:0007669"/>
    <property type="project" value="TreeGrafter"/>
</dbReference>
<dbReference type="Gene3D" id="3.30.1460.50">
    <property type="match status" value="1"/>
</dbReference>
<dbReference type="AlphaFoldDB" id="A0A5E8B761"/>
<dbReference type="GeneID" id="43580507"/>
<name>A0A5E8B761_9ASCO</name>
<dbReference type="RefSeq" id="XP_031852298.1">
    <property type="nucleotide sequence ID" value="XM_031996407.1"/>
</dbReference>
<evidence type="ECO:0000256" key="1">
    <source>
        <dbReference type="ARBA" id="ARBA00004496"/>
    </source>
</evidence>
<reference evidence="13 14" key="1">
    <citation type="submission" date="2019-09" db="EMBL/GenBank/DDBJ databases">
        <authorList>
            <person name="Brejova B."/>
        </authorList>
    </citation>
    <scope>NUCLEOTIDE SEQUENCE [LARGE SCALE GENOMIC DNA]</scope>
</reference>
<feature type="compositionally biased region" description="Low complexity" evidence="12">
    <location>
        <begin position="131"/>
        <end position="141"/>
    </location>
</feature>
<evidence type="ECO:0000256" key="3">
    <source>
        <dbReference type="ARBA" id="ARBA00018067"/>
    </source>
</evidence>
<dbReference type="GO" id="GO:0061723">
    <property type="term" value="P:glycophagy"/>
    <property type="evidence" value="ECO:0007669"/>
    <property type="project" value="TreeGrafter"/>
</dbReference>
<gene>
    <name evidence="13" type="ORF">SAPINGB_P001686</name>
</gene>
<feature type="compositionally biased region" description="Low complexity" evidence="12">
    <location>
        <begin position="295"/>
        <end position="316"/>
    </location>
</feature>
<feature type="region of interest" description="Disordered" evidence="12">
    <location>
        <begin position="103"/>
        <end position="147"/>
    </location>
</feature>
<feature type="compositionally biased region" description="Low complexity" evidence="12">
    <location>
        <begin position="174"/>
        <end position="190"/>
    </location>
</feature>
<dbReference type="GO" id="GO:0000045">
    <property type="term" value="P:autophagosome assembly"/>
    <property type="evidence" value="ECO:0007669"/>
    <property type="project" value="TreeGrafter"/>
</dbReference>
<evidence type="ECO:0000256" key="9">
    <source>
        <dbReference type="ARBA" id="ARBA00025674"/>
    </source>
</evidence>
<feature type="region of interest" description="Disordered" evidence="12">
    <location>
        <begin position="295"/>
        <end position="338"/>
    </location>
</feature>
<feature type="compositionally biased region" description="Polar residues" evidence="12">
    <location>
        <begin position="191"/>
        <end position="200"/>
    </location>
</feature>
<dbReference type="PANTHER" id="PTHR12866">
    <property type="entry name" value="UBIQUITIN-LIKE-CONJUGATING ENZYME ATG3"/>
    <property type="match status" value="1"/>
</dbReference>
<evidence type="ECO:0000313" key="13">
    <source>
        <dbReference type="EMBL" id="VVT47388.1"/>
    </source>
</evidence>
<evidence type="ECO:0000256" key="5">
    <source>
        <dbReference type="ARBA" id="ARBA00022490"/>
    </source>
</evidence>
<dbReference type="GO" id="GO:0000407">
    <property type="term" value="C:phagophore assembly site"/>
    <property type="evidence" value="ECO:0007669"/>
    <property type="project" value="TreeGrafter"/>
</dbReference>
<keyword evidence="14" id="KW-1185">Reference proteome</keyword>
<evidence type="ECO:0000256" key="8">
    <source>
        <dbReference type="ARBA" id="ARBA00023006"/>
    </source>
</evidence>
<dbReference type="GO" id="GO:0005829">
    <property type="term" value="C:cytosol"/>
    <property type="evidence" value="ECO:0007669"/>
    <property type="project" value="TreeGrafter"/>
</dbReference>
<organism evidence="13 14">
    <name type="scientific">Magnusiomyces paraingens</name>
    <dbReference type="NCBI Taxonomy" id="2606893"/>
    <lineage>
        <taxon>Eukaryota</taxon>
        <taxon>Fungi</taxon>
        <taxon>Dikarya</taxon>
        <taxon>Ascomycota</taxon>
        <taxon>Saccharomycotina</taxon>
        <taxon>Dipodascomycetes</taxon>
        <taxon>Dipodascales</taxon>
        <taxon>Dipodascaceae</taxon>
        <taxon>Magnusiomyces</taxon>
    </lineage>
</organism>
<dbReference type="GO" id="GO:0044804">
    <property type="term" value="P:nucleophagy"/>
    <property type="evidence" value="ECO:0007669"/>
    <property type="project" value="TreeGrafter"/>
</dbReference>
<comment type="function">
    <text evidence="9">E2 conjugating enzyme required for the cytoplasm to vacuole transport (Cvt) and autophagy. Required for selective autophagic degradation of the nucleus (nucleophagy) as well as for mitophagy which contributes to regulate mitochondrial quantity and quality by eliminating the mitochondria to a basal level to fulfill cellular energy requirements and preventing excess ROS production. Responsible for the E2-like covalent binding of phosphatidylethanolamine to the C-terminal Gly of ATG8. The ATG12-ATG5 conjugate plays a role of an E3 and promotes the transfer of ATG8 from ATG3 to phosphatidylethanolamine (PE). This step is required for the membrane association of ATG8. The formation of the ATG8-phosphatidylethanolamine conjugate is essential for autophagy and for the cytoplasm to vacuole transport (Cvt). The ATG8-PE conjugate mediates tethering between adjacent membranes and stimulates membrane hemifusion, leading to expansion of the autophagosomal membrane during autophagy.</text>
</comment>
<protein>
    <recommendedName>
        <fullName evidence="3">Autophagy-related protein 3</fullName>
    </recommendedName>
    <alternativeName>
        <fullName evidence="10 11">Autophagy-related E2-like conjugation enzyme ATG3</fullName>
    </alternativeName>
</protein>
<evidence type="ECO:0000256" key="7">
    <source>
        <dbReference type="ARBA" id="ARBA00022927"/>
    </source>
</evidence>
<comment type="subcellular location">
    <subcellularLocation>
        <location evidence="1">Cytoplasm</location>
    </subcellularLocation>
</comment>
<dbReference type="PANTHER" id="PTHR12866:SF2">
    <property type="entry name" value="UBIQUITIN-LIKE-CONJUGATING ENZYME ATG3"/>
    <property type="match status" value="1"/>
</dbReference>
<feature type="compositionally biased region" description="Acidic residues" evidence="12">
    <location>
        <begin position="327"/>
        <end position="338"/>
    </location>
</feature>
<evidence type="ECO:0000313" key="14">
    <source>
        <dbReference type="Proteomes" id="UP000398389"/>
    </source>
</evidence>
<keyword evidence="6" id="KW-0833">Ubl conjugation pathway</keyword>
<evidence type="ECO:0000256" key="4">
    <source>
        <dbReference type="ARBA" id="ARBA00022448"/>
    </source>
</evidence>
<proteinExistence type="inferred from homology"/>
<dbReference type="OrthoDB" id="1584384at2759"/>
<dbReference type="EMBL" id="CABVLU010000001">
    <property type="protein sequence ID" value="VVT47388.1"/>
    <property type="molecule type" value="Genomic_DNA"/>
</dbReference>
<keyword evidence="5" id="KW-0963">Cytoplasm</keyword>
<comment type="similarity">
    <text evidence="2">Belongs to the ATG3 family.</text>
</comment>